<dbReference type="AlphaFoldDB" id="A0A813E5Y9"/>
<feature type="non-terminal residue" evidence="1">
    <location>
        <position position="1"/>
    </location>
</feature>
<sequence>VAQRRSFRAKVVAARDGLLDLRRRRGLLQVAVHTMGRSVQKRNEASAALHLLSFRRRSALQAFAGSAFCRQRGRRLTCQGASLCRERSRRTALRSWRTFAVLRPRCEEQAKHLLARQRARLGRLALAGLRAIAAWRQQKKQLQKLVEAVKKDSLLSAWHTVAVCRSRTRDLALRSASFCAEALRALVFATWRQQSSSRAQRRLKQERTCLELRHLRRQAALRRLRLASAQLRAAKTARCTAERHRGSKRCSAGLFALVSLVDSARKKRHHEQVLALAVARRKLRISRLTWLALQVHVSYRRQLRLNKRLALDFRKRRLAADVLLLWAE</sequence>
<name>A0A813E5Y9_POLGL</name>
<protein>
    <submittedName>
        <fullName evidence="1">Uncharacterized protein</fullName>
    </submittedName>
</protein>
<organism evidence="1 2">
    <name type="scientific">Polarella glacialis</name>
    <name type="common">Dinoflagellate</name>
    <dbReference type="NCBI Taxonomy" id="89957"/>
    <lineage>
        <taxon>Eukaryota</taxon>
        <taxon>Sar</taxon>
        <taxon>Alveolata</taxon>
        <taxon>Dinophyceae</taxon>
        <taxon>Suessiales</taxon>
        <taxon>Suessiaceae</taxon>
        <taxon>Polarella</taxon>
    </lineage>
</organism>
<evidence type="ECO:0000313" key="1">
    <source>
        <dbReference type="EMBL" id="CAE8597393.1"/>
    </source>
</evidence>
<feature type="non-terminal residue" evidence="1">
    <location>
        <position position="328"/>
    </location>
</feature>
<proteinExistence type="predicted"/>
<comment type="caution">
    <text evidence="1">The sequence shown here is derived from an EMBL/GenBank/DDBJ whole genome shotgun (WGS) entry which is preliminary data.</text>
</comment>
<accession>A0A813E5Y9</accession>
<evidence type="ECO:0000313" key="2">
    <source>
        <dbReference type="Proteomes" id="UP000654075"/>
    </source>
</evidence>
<dbReference type="Proteomes" id="UP000654075">
    <property type="component" value="Unassembled WGS sequence"/>
</dbReference>
<gene>
    <name evidence="1" type="ORF">PGLA1383_LOCUS15838</name>
</gene>
<dbReference type="EMBL" id="CAJNNV010009454">
    <property type="protein sequence ID" value="CAE8597393.1"/>
    <property type="molecule type" value="Genomic_DNA"/>
</dbReference>
<reference evidence="1" key="1">
    <citation type="submission" date="2021-02" db="EMBL/GenBank/DDBJ databases">
        <authorList>
            <person name="Dougan E. K."/>
            <person name="Rhodes N."/>
            <person name="Thang M."/>
            <person name="Chan C."/>
        </authorList>
    </citation>
    <scope>NUCLEOTIDE SEQUENCE</scope>
</reference>
<keyword evidence="2" id="KW-1185">Reference proteome</keyword>